<name>A0A8S5Q2Y7_9CAUD</name>
<sequence>MRYWELNQAGTDRIGWYELLYEIIRDYWE</sequence>
<protein>
    <submittedName>
        <fullName evidence="1">Uncharacterized protein</fullName>
    </submittedName>
</protein>
<dbReference type="EMBL" id="BK015568">
    <property type="protein sequence ID" value="DAE13662.1"/>
    <property type="molecule type" value="Genomic_DNA"/>
</dbReference>
<reference evidence="1" key="1">
    <citation type="journal article" date="2021" name="Proc. Natl. Acad. Sci. U.S.A.">
        <title>A Catalog of Tens of Thousands of Viruses from Human Metagenomes Reveals Hidden Associations with Chronic Diseases.</title>
        <authorList>
            <person name="Tisza M.J."/>
            <person name="Buck C.B."/>
        </authorList>
    </citation>
    <scope>NUCLEOTIDE SEQUENCE</scope>
    <source>
        <strain evidence="1">CtQqU1</strain>
    </source>
</reference>
<organism evidence="1">
    <name type="scientific">Siphoviridae sp. ctQqU1</name>
    <dbReference type="NCBI Taxonomy" id="2825496"/>
    <lineage>
        <taxon>Viruses</taxon>
        <taxon>Duplodnaviria</taxon>
        <taxon>Heunggongvirae</taxon>
        <taxon>Uroviricota</taxon>
        <taxon>Caudoviricetes</taxon>
    </lineage>
</organism>
<evidence type="ECO:0000313" key="1">
    <source>
        <dbReference type="EMBL" id="DAE13662.1"/>
    </source>
</evidence>
<proteinExistence type="predicted"/>
<accession>A0A8S5Q2Y7</accession>